<reference evidence="21" key="1">
    <citation type="journal article" date="2020" name="Fungal Divers.">
        <title>Resolving the Mortierellaceae phylogeny through synthesis of multi-gene phylogenetics and phylogenomics.</title>
        <authorList>
            <person name="Vandepol N."/>
            <person name="Liber J."/>
            <person name="Desiro A."/>
            <person name="Na H."/>
            <person name="Kennedy M."/>
            <person name="Barry K."/>
            <person name="Grigoriev I.V."/>
            <person name="Miller A.N."/>
            <person name="O'Donnell K."/>
            <person name="Stajich J.E."/>
            <person name="Bonito G."/>
        </authorList>
    </citation>
    <scope>NUCLEOTIDE SEQUENCE</scope>
    <source>
        <strain evidence="21">BC1065</strain>
    </source>
</reference>
<protein>
    <recommendedName>
        <fullName evidence="16">Carboxypeptidase M14A</fullName>
    </recommendedName>
</protein>
<evidence type="ECO:0000256" key="6">
    <source>
        <dbReference type="ARBA" id="ARBA00022645"/>
    </source>
</evidence>
<dbReference type="AlphaFoldDB" id="A0A9P6PTH6"/>
<dbReference type="FunFam" id="3.40.630.10:FF:000040">
    <property type="entry name" value="zinc carboxypeptidase"/>
    <property type="match status" value="1"/>
</dbReference>
<comment type="caution">
    <text evidence="21">The sequence shown here is derived from an EMBL/GenBank/DDBJ whole genome shotgun (WGS) entry which is preliminary data.</text>
</comment>
<evidence type="ECO:0000259" key="20">
    <source>
        <dbReference type="PROSITE" id="PS52035"/>
    </source>
</evidence>
<evidence type="ECO:0000256" key="16">
    <source>
        <dbReference type="ARBA" id="ARBA00081330"/>
    </source>
</evidence>
<dbReference type="PROSITE" id="PS00133">
    <property type="entry name" value="CARBOXYPEPT_ZN_2"/>
    <property type="match status" value="1"/>
</dbReference>
<keyword evidence="10" id="KW-0378">Hydrolase</keyword>
<keyword evidence="11" id="KW-0862">Zinc</keyword>
<dbReference type="SUPFAM" id="SSF53187">
    <property type="entry name" value="Zn-dependent exopeptidases"/>
    <property type="match status" value="1"/>
</dbReference>
<evidence type="ECO:0000256" key="4">
    <source>
        <dbReference type="ARBA" id="ARBA00005988"/>
    </source>
</evidence>
<dbReference type="GO" id="GO:0005615">
    <property type="term" value="C:extracellular space"/>
    <property type="evidence" value="ECO:0007669"/>
    <property type="project" value="TreeGrafter"/>
</dbReference>
<evidence type="ECO:0000256" key="3">
    <source>
        <dbReference type="ARBA" id="ARBA00004613"/>
    </source>
</evidence>
<feature type="active site" description="Proton donor/acceptor" evidence="17">
    <location>
        <position position="406"/>
    </location>
</feature>
<dbReference type="InterPro" id="IPR003146">
    <property type="entry name" value="M14A_act_pep"/>
</dbReference>
<dbReference type="Proteomes" id="UP000807716">
    <property type="component" value="Unassembled WGS sequence"/>
</dbReference>
<evidence type="ECO:0000256" key="12">
    <source>
        <dbReference type="ARBA" id="ARBA00023026"/>
    </source>
</evidence>
<evidence type="ECO:0000256" key="18">
    <source>
        <dbReference type="SAM" id="Coils"/>
    </source>
</evidence>
<dbReference type="PANTHER" id="PTHR11705:SF143">
    <property type="entry name" value="SLL0236 PROTEIN"/>
    <property type="match status" value="1"/>
</dbReference>
<evidence type="ECO:0000256" key="9">
    <source>
        <dbReference type="ARBA" id="ARBA00022729"/>
    </source>
</evidence>
<evidence type="ECO:0000256" key="13">
    <source>
        <dbReference type="ARBA" id="ARBA00023049"/>
    </source>
</evidence>
<keyword evidence="6" id="KW-0121">Carboxypeptidase</keyword>
<dbReference type="CDD" id="cd03860">
    <property type="entry name" value="M14_CP_A-B_like"/>
    <property type="match status" value="1"/>
</dbReference>
<evidence type="ECO:0000256" key="14">
    <source>
        <dbReference type="ARBA" id="ARBA00023145"/>
    </source>
</evidence>
<sequence>MKISCVQFSLAAVVALVTVLSPSHVAALPTSTLAASPRVPKAYNHHRVVRIQIENEGQLQTLTDNEAALQLDYFTHNKNVGGHLDVRIPPESFAKFEALDVPYTVLIEDLQQVLDEEKKELQQNEAQFQALQNSVGLQNTKDSNAFAGSAWFQSYHSYADHTRWLQSQISRNSKKASSFSFGNSYEGRRQAGIKIGRGPNNIVLHGTLHSREWISTMVVEYIIDQLLTGSDRRVAGYLRKYTFHIVPIANPDGFVVTQTSDRMHRKNTQVTRGCLGTDPNRNWGYKWGTAGASTNPCADDYMGPSAFSTPEASNIARYLKSLRNVAVYIDFHSYSQLWMVPYGFTSQRPATYNYMAGLAQTAAQALRAVHGTSFRTGDIYHTIYPASGSSVDYAYSIGVKAPFAVELRDTGRYGFSLPANQIIPSGQETWAAFSAILDKAQV</sequence>
<dbReference type="Gene3D" id="3.30.70.340">
    <property type="entry name" value="Metallocarboxypeptidase-like"/>
    <property type="match status" value="1"/>
</dbReference>
<keyword evidence="14" id="KW-0865">Zymogen</keyword>
<dbReference type="PRINTS" id="PR00765">
    <property type="entry name" value="CRBOXYPTASEA"/>
</dbReference>
<feature type="coiled-coil region" evidence="18">
    <location>
        <begin position="107"/>
        <end position="134"/>
    </location>
</feature>
<evidence type="ECO:0000256" key="1">
    <source>
        <dbReference type="ARBA" id="ARBA00001947"/>
    </source>
</evidence>
<comment type="subcellular location">
    <subcellularLocation>
        <location evidence="3">Secreted</location>
    </subcellularLocation>
</comment>
<dbReference type="GO" id="GO:0006508">
    <property type="term" value="P:proteolysis"/>
    <property type="evidence" value="ECO:0007669"/>
    <property type="project" value="UniProtKB-KW"/>
</dbReference>
<comment type="similarity">
    <text evidence="4 17">Belongs to the peptidase M14 family.</text>
</comment>
<keyword evidence="7" id="KW-0645">Protease</keyword>
<evidence type="ECO:0000256" key="10">
    <source>
        <dbReference type="ARBA" id="ARBA00022801"/>
    </source>
</evidence>
<accession>A0A9P6PTH6</accession>
<keyword evidence="18" id="KW-0175">Coiled coil</keyword>
<evidence type="ECO:0000313" key="22">
    <source>
        <dbReference type="Proteomes" id="UP000807716"/>
    </source>
</evidence>
<name>A0A9P6PTH6_9FUNG</name>
<dbReference type="PROSITE" id="PS52035">
    <property type="entry name" value="PEPTIDASE_M14"/>
    <property type="match status" value="1"/>
</dbReference>
<dbReference type="PANTHER" id="PTHR11705">
    <property type="entry name" value="PROTEASE FAMILY M14 CARBOXYPEPTIDASE A,B"/>
    <property type="match status" value="1"/>
</dbReference>
<dbReference type="InterPro" id="IPR000834">
    <property type="entry name" value="Peptidase_M14"/>
</dbReference>
<keyword evidence="15" id="KW-1015">Disulfide bond</keyword>
<keyword evidence="22" id="KW-1185">Reference proteome</keyword>
<dbReference type="GO" id="GO:0004181">
    <property type="term" value="F:metallocarboxypeptidase activity"/>
    <property type="evidence" value="ECO:0007669"/>
    <property type="project" value="InterPro"/>
</dbReference>
<dbReference type="SUPFAM" id="SSF54897">
    <property type="entry name" value="Protease propeptides/inhibitors"/>
    <property type="match status" value="1"/>
</dbReference>
<keyword evidence="13" id="KW-0482">Metalloprotease</keyword>
<evidence type="ECO:0000256" key="7">
    <source>
        <dbReference type="ARBA" id="ARBA00022670"/>
    </source>
</evidence>
<dbReference type="EMBL" id="JAAAJB010000562">
    <property type="protein sequence ID" value="KAG0253731.1"/>
    <property type="molecule type" value="Genomic_DNA"/>
</dbReference>
<dbReference type="InterPro" id="IPR036990">
    <property type="entry name" value="M14A-like_propep"/>
</dbReference>
<keyword evidence="5" id="KW-0964">Secreted</keyword>
<evidence type="ECO:0000256" key="5">
    <source>
        <dbReference type="ARBA" id="ARBA00022525"/>
    </source>
</evidence>
<gene>
    <name evidence="21" type="ORF">DFQ27_007250</name>
</gene>
<comment type="cofactor">
    <cofactor evidence="1">
        <name>Zn(2+)</name>
        <dbReference type="ChEBI" id="CHEBI:29105"/>
    </cofactor>
</comment>
<comment type="function">
    <text evidence="2">Extracellular metalloprotease that contributes to pathogenicity.</text>
</comment>
<feature type="domain" description="Peptidase M14" evidence="20">
    <location>
        <begin position="154"/>
        <end position="440"/>
    </location>
</feature>
<evidence type="ECO:0000256" key="11">
    <source>
        <dbReference type="ARBA" id="ARBA00022833"/>
    </source>
</evidence>
<evidence type="ECO:0000313" key="21">
    <source>
        <dbReference type="EMBL" id="KAG0253731.1"/>
    </source>
</evidence>
<keyword evidence="8" id="KW-0479">Metal-binding</keyword>
<organism evidence="21 22">
    <name type="scientific">Actinomortierella ambigua</name>
    <dbReference type="NCBI Taxonomy" id="1343610"/>
    <lineage>
        <taxon>Eukaryota</taxon>
        <taxon>Fungi</taxon>
        <taxon>Fungi incertae sedis</taxon>
        <taxon>Mucoromycota</taxon>
        <taxon>Mortierellomycotina</taxon>
        <taxon>Mortierellomycetes</taxon>
        <taxon>Mortierellales</taxon>
        <taxon>Mortierellaceae</taxon>
        <taxon>Actinomortierella</taxon>
    </lineage>
</organism>
<dbReference type="Gene3D" id="3.40.630.10">
    <property type="entry name" value="Zn peptidases"/>
    <property type="match status" value="1"/>
</dbReference>
<evidence type="ECO:0000256" key="19">
    <source>
        <dbReference type="SAM" id="SignalP"/>
    </source>
</evidence>
<dbReference type="GO" id="GO:0008270">
    <property type="term" value="F:zinc ion binding"/>
    <property type="evidence" value="ECO:0007669"/>
    <property type="project" value="InterPro"/>
</dbReference>
<dbReference type="InterPro" id="IPR057247">
    <property type="entry name" value="CARBOXYPEPT_ZN_2"/>
</dbReference>
<evidence type="ECO:0000256" key="15">
    <source>
        <dbReference type="ARBA" id="ARBA00023157"/>
    </source>
</evidence>
<dbReference type="Pfam" id="PF02244">
    <property type="entry name" value="Propep_M14"/>
    <property type="match status" value="1"/>
</dbReference>
<evidence type="ECO:0000256" key="8">
    <source>
        <dbReference type="ARBA" id="ARBA00022723"/>
    </source>
</evidence>
<dbReference type="OrthoDB" id="3626597at2759"/>
<evidence type="ECO:0000256" key="17">
    <source>
        <dbReference type="PROSITE-ProRule" id="PRU01379"/>
    </source>
</evidence>
<keyword evidence="9 19" id="KW-0732">Signal</keyword>
<dbReference type="SMART" id="SM00631">
    <property type="entry name" value="Zn_pept"/>
    <property type="match status" value="1"/>
</dbReference>
<feature type="chain" id="PRO_5040177760" description="Carboxypeptidase M14A" evidence="19">
    <location>
        <begin position="28"/>
        <end position="442"/>
    </location>
</feature>
<dbReference type="Pfam" id="PF00246">
    <property type="entry name" value="Peptidase_M14"/>
    <property type="match status" value="1"/>
</dbReference>
<feature type="signal peptide" evidence="19">
    <location>
        <begin position="1"/>
        <end position="27"/>
    </location>
</feature>
<evidence type="ECO:0000256" key="2">
    <source>
        <dbReference type="ARBA" id="ARBA00003091"/>
    </source>
</evidence>
<keyword evidence="12" id="KW-0843">Virulence</keyword>
<proteinExistence type="inferred from homology"/>